<gene>
    <name evidence="1" type="ORF">ENJ61_03270</name>
</gene>
<accession>A0A7C5L4M8</accession>
<dbReference type="EMBL" id="DRNB01000121">
    <property type="protein sequence ID" value="HHJ63905.1"/>
    <property type="molecule type" value="Genomic_DNA"/>
</dbReference>
<proteinExistence type="predicted"/>
<protein>
    <submittedName>
        <fullName evidence="1">Uncharacterized protein</fullName>
    </submittedName>
</protein>
<organism evidence="1">
    <name type="scientific">Aquifex aeolicus</name>
    <dbReference type="NCBI Taxonomy" id="63363"/>
    <lineage>
        <taxon>Bacteria</taxon>
        <taxon>Pseudomonadati</taxon>
        <taxon>Aquificota</taxon>
        <taxon>Aquificia</taxon>
        <taxon>Aquificales</taxon>
        <taxon>Aquificaceae</taxon>
        <taxon>Aquifex</taxon>
    </lineage>
</organism>
<reference evidence="1" key="1">
    <citation type="journal article" date="2020" name="mSystems">
        <title>Genome- and Community-Level Interaction Insights into Carbon Utilization and Element Cycling Functions of Hydrothermarchaeota in Hydrothermal Sediment.</title>
        <authorList>
            <person name="Zhou Z."/>
            <person name="Liu Y."/>
            <person name="Xu W."/>
            <person name="Pan J."/>
            <person name="Luo Z.H."/>
            <person name="Li M."/>
        </authorList>
    </citation>
    <scope>NUCLEOTIDE SEQUENCE [LARGE SCALE GENOMIC DNA]</scope>
    <source>
        <strain evidence="1">HyVt-501</strain>
    </source>
</reference>
<name>A0A7C5L4M8_AQUAO</name>
<sequence length="474" mass="52918">MRGLLLLLIAGFALSAELSGLGDFFRRTGYVVDFVGEEVVLDLGRGRAYQGEIFRVLKKGRELVHPQTGEKLGTLEEEVGTLEIAEVRDRFSTARVLEDRGIERGDRVRLSVGSVCYVGSEEGFYRVSSFVEDLKKGEDCDYVIRELEKGYGVEYRRKAVAFFEKPSPEAPPREVRELDFRLRARFLMTFPRLPLSADLCDFTGEGSRYLTVLFGDRLVIYEMLGEETVEFATYRLPSGFPVSLQCADLGEGTDLVLVNMVAGDSASSLLLRVKEGVPVVVEEGIPFLMSVLDRENPRKSFVGQRFDARNLWGEVRSLSLTEGRLKVGESFPAPPDFRIDSATARGDLLLFVDRHGFLRAFRGEELLFSAEGFSGSYTTVELPDTYEGEDHYVFNPRIAFLREEGGVLFAVVRNVSSPVHRFLGVTKFSEGELHLLLVDERGKVELKKVEGKKFEEAIQSAVPTGEGSILVLTG</sequence>
<evidence type="ECO:0000313" key="1">
    <source>
        <dbReference type="EMBL" id="HHJ63905.1"/>
    </source>
</evidence>
<comment type="caution">
    <text evidence="1">The sequence shown here is derived from an EMBL/GenBank/DDBJ whole genome shotgun (WGS) entry which is preliminary data.</text>
</comment>
<dbReference type="AlphaFoldDB" id="A0A7C5L4M8"/>
<feature type="non-terminal residue" evidence="1">
    <location>
        <position position="474"/>
    </location>
</feature>
<dbReference type="Proteomes" id="UP000885792">
    <property type="component" value="Unassembled WGS sequence"/>
</dbReference>